<dbReference type="Pfam" id="PF03478">
    <property type="entry name" value="Beta-prop_KIB1-4"/>
    <property type="match status" value="1"/>
</dbReference>
<evidence type="ECO:0000313" key="3">
    <source>
        <dbReference type="EMBL" id="KAF5730550.1"/>
    </source>
</evidence>
<evidence type="ECO:0000313" key="4">
    <source>
        <dbReference type="Proteomes" id="UP000593562"/>
    </source>
</evidence>
<reference evidence="3 4" key="1">
    <citation type="journal article" date="2020" name="Nat. Commun.">
        <title>Genome of Tripterygium wilfordii and identification of cytochrome P450 involved in triptolide biosynthesis.</title>
        <authorList>
            <person name="Tu L."/>
            <person name="Su P."/>
            <person name="Zhang Z."/>
            <person name="Gao L."/>
            <person name="Wang J."/>
            <person name="Hu T."/>
            <person name="Zhou J."/>
            <person name="Zhang Y."/>
            <person name="Zhao Y."/>
            <person name="Liu Y."/>
            <person name="Song Y."/>
            <person name="Tong Y."/>
            <person name="Lu Y."/>
            <person name="Yang J."/>
            <person name="Xu C."/>
            <person name="Jia M."/>
            <person name="Peters R.J."/>
            <person name="Huang L."/>
            <person name="Gao W."/>
        </authorList>
    </citation>
    <scope>NUCLEOTIDE SEQUENCE [LARGE SCALE GENOMIC DNA]</scope>
    <source>
        <strain evidence="4">cv. XIE 37</strain>
        <tissue evidence="3">Leaf</tissue>
    </source>
</reference>
<dbReference type="InParanoid" id="A0A7J7C8X8"/>
<organism evidence="3 4">
    <name type="scientific">Tripterygium wilfordii</name>
    <name type="common">Thunder God vine</name>
    <dbReference type="NCBI Taxonomy" id="458696"/>
    <lineage>
        <taxon>Eukaryota</taxon>
        <taxon>Viridiplantae</taxon>
        <taxon>Streptophyta</taxon>
        <taxon>Embryophyta</taxon>
        <taxon>Tracheophyta</taxon>
        <taxon>Spermatophyta</taxon>
        <taxon>Magnoliopsida</taxon>
        <taxon>eudicotyledons</taxon>
        <taxon>Gunneridae</taxon>
        <taxon>Pentapetalae</taxon>
        <taxon>rosids</taxon>
        <taxon>fabids</taxon>
        <taxon>Celastrales</taxon>
        <taxon>Celastraceae</taxon>
        <taxon>Tripterygium</taxon>
    </lineage>
</organism>
<gene>
    <name evidence="3" type="ORF">HS088_TW19G00141</name>
</gene>
<dbReference type="AlphaFoldDB" id="A0A7J7C8X8"/>
<dbReference type="PANTHER" id="PTHR33127:SF35">
    <property type="entry name" value="F-BOX DOMAIN-CONTAINING PROTEIN"/>
    <property type="match status" value="1"/>
</dbReference>
<feature type="region of interest" description="Disordered" evidence="1">
    <location>
        <begin position="1"/>
        <end position="25"/>
    </location>
</feature>
<proteinExistence type="predicted"/>
<sequence length="193" mass="22531">MKRRRGNGHGSRLSKKKKQRVVNQQQNSTNWLLFPKKNGETGYISTATTPPSPHYRSRVRRFSVDLTDKKVWNCCYGWLILSDKSNLRFSLWNPATSKVIDLPELFLKPIQSIQQAVLFSNRKGDDLDLDPNSMVLLFDDNLPLVVYRRLWEKHWNSVKYWEAGKIKLYKPVVLDVLCMLQRPSIIDSLKLSL</sequence>
<keyword evidence="4" id="KW-1185">Reference proteome</keyword>
<feature type="compositionally biased region" description="Basic residues" evidence="1">
    <location>
        <begin position="1"/>
        <end position="20"/>
    </location>
</feature>
<accession>A0A7J7C8X8</accession>
<feature type="domain" description="KIB1-4 beta-propeller" evidence="2">
    <location>
        <begin position="59"/>
        <end position="160"/>
    </location>
</feature>
<name>A0A7J7C8X8_TRIWF</name>
<evidence type="ECO:0000259" key="2">
    <source>
        <dbReference type="Pfam" id="PF03478"/>
    </source>
</evidence>
<evidence type="ECO:0000256" key="1">
    <source>
        <dbReference type="SAM" id="MobiDB-lite"/>
    </source>
</evidence>
<dbReference type="Proteomes" id="UP000593562">
    <property type="component" value="Unassembled WGS sequence"/>
</dbReference>
<protein>
    <submittedName>
        <fullName evidence="3">Putative F-box family protein</fullName>
    </submittedName>
</protein>
<dbReference type="PANTHER" id="PTHR33127">
    <property type="entry name" value="TRANSMEMBRANE PROTEIN"/>
    <property type="match status" value="1"/>
</dbReference>
<dbReference type="InterPro" id="IPR005174">
    <property type="entry name" value="KIB1-4_b-propeller"/>
</dbReference>
<comment type="caution">
    <text evidence="3">The sequence shown here is derived from an EMBL/GenBank/DDBJ whole genome shotgun (WGS) entry which is preliminary data.</text>
</comment>
<dbReference type="EMBL" id="JAAARO010000019">
    <property type="protein sequence ID" value="KAF5730550.1"/>
    <property type="molecule type" value="Genomic_DNA"/>
</dbReference>